<proteinExistence type="predicted"/>
<dbReference type="OrthoDB" id="9134116at2"/>
<evidence type="ECO:0000313" key="1">
    <source>
        <dbReference type="EMBL" id="SHI29809.1"/>
    </source>
</evidence>
<dbReference type="EMBL" id="FQXE01000020">
    <property type="protein sequence ID" value="SHI29809.1"/>
    <property type="molecule type" value="Genomic_DNA"/>
</dbReference>
<evidence type="ECO:0000313" key="2">
    <source>
        <dbReference type="Proteomes" id="UP000184226"/>
    </source>
</evidence>
<dbReference type="Proteomes" id="UP000184226">
    <property type="component" value="Unassembled WGS sequence"/>
</dbReference>
<keyword evidence="2" id="KW-1185">Reference proteome</keyword>
<organism evidence="1 2">
    <name type="scientific">Pollutimonas bauzanensis</name>
    <dbReference type="NCBI Taxonomy" id="658167"/>
    <lineage>
        <taxon>Bacteria</taxon>
        <taxon>Pseudomonadati</taxon>
        <taxon>Pseudomonadota</taxon>
        <taxon>Betaproteobacteria</taxon>
        <taxon>Burkholderiales</taxon>
        <taxon>Alcaligenaceae</taxon>
        <taxon>Pollutimonas</taxon>
    </lineage>
</organism>
<protein>
    <submittedName>
        <fullName evidence="1">Uncharacterized protein</fullName>
    </submittedName>
</protein>
<reference evidence="1 2" key="1">
    <citation type="submission" date="2016-11" db="EMBL/GenBank/DDBJ databases">
        <authorList>
            <person name="Jaros S."/>
            <person name="Januszkiewicz K."/>
            <person name="Wedrychowicz H."/>
        </authorList>
    </citation>
    <scope>NUCLEOTIDE SEQUENCE [LARGE SCALE GENOMIC DNA]</scope>
    <source>
        <strain evidence="1 2">CGMCC 1.10190</strain>
    </source>
</reference>
<gene>
    <name evidence="1" type="ORF">SAMN04488135_12079</name>
</gene>
<sequence>MGKGIKMRSAKDRTGRAHTVEELQQLTDGGVTAPDLLCNDSACGCAVRFVPRHQQNRTNRVEPVDIPAYIGLTRGSEHVTGCRYSASGRLTIIAAQSDPEFLSALGDGTCELRLLALHNGLRKHGLSGNISAVKGSQPAPSTVMTAIEVIASEKKFDSYLRTTADLVVLRATCESDALLASELILQLGSRRIPWKRFFFEHERFDEAWELGAKAANNPYPIALVGSVRSVNQPATGATYKNSYLNCKPLYRRTSNPQRIESFEVSIAHPDASWLSSFPPDAEIVMFGIWKVAAAVEKPVPDRRDNTRIITYVTHKLQLTPKFKKQIITIP</sequence>
<dbReference type="AlphaFoldDB" id="A0A1M6A0F3"/>
<dbReference type="RefSeq" id="WP_073109315.1">
    <property type="nucleotide sequence ID" value="NZ_FQXE01000020.1"/>
</dbReference>
<accession>A0A1M6A0F3</accession>
<name>A0A1M6A0F3_9BURK</name>